<dbReference type="Pfam" id="PF18299">
    <property type="entry name" value="R2K_2"/>
    <property type="match status" value="1"/>
</dbReference>
<name>A0AAU8DKV9_9ACTN</name>
<sequence length="159" mass="17047">MCGQLSIALLEAPNDWLATLPSHLTGRRIVLATIAEAWTLRGPAFMKSPNDKSIAARVHLDGTRLPGPDEVDPETPVLVSDVVTFAEEVRLHVLDGDIRAARRYALSGRLAIAPASADALAFGKVRAAGTSARSCPWVTRRPRLKGGPQPLADDFVPVH</sequence>
<reference evidence="2" key="1">
    <citation type="submission" date="2024-05" db="EMBL/GenBank/DDBJ databases">
        <authorList>
            <person name="Cai S.Y."/>
            <person name="Jin L.M."/>
            <person name="Li H.R."/>
        </authorList>
    </citation>
    <scope>NUCLEOTIDE SEQUENCE</scope>
    <source>
        <strain evidence="2">A5-74</strain>
    </source>
</reference>
<organism evidence="2">
    <name type="scientific">Nakamurella sp. A5-74</name>
    <dbReference type="NCBI Taxonomy" id="3158264"/>
    <lineage>
        <taxon>Bacteria</taxon>
        <taxon>Bacillati</taxon>
        <taxon>Actinomycetota</taxon>
        <taxon>Actinomycetes</taxon>
        <taxon>Nakamurellales</taxon>
        <taxon>Nakamurellaceae</taxon>
        <taxon>Nakamurella</taxon>
    </lineage>
</organism>
<feature type="domain" description="ATP-grasp" evidence="1">
    <location>
        <begin position="25"/>
        <end position="121"/>
    </location>
</feature>
<protein>
    <submittedName>
        <fullName evidence="2">ATP-grasp domain-containing protein</fullName>
    </submittedName>
</protein>
<evidence type="ECO:0000313" key="2">
    <source>
        <dbReference type="EMBL" id="XCG62150.1"/>
    </source>
</evidence>
<dbReference type="EMBL" id="CP159218">
    <property type="protein sequence ID" value="XCG62150.1"/>
    <property type="molecule type" value="Genomic_DNA"/>
</dbReference>
<dbReference type="InterPro" id="IPR041261">
    <property type="entry name" value="R2K_2"/>
</dbReference>
<proteinExistence type="predicted"/>
<dbReference type="AlphaFoldDB" id="A0AAU8DKV9"/>
<accession>A0AAU8DKV9</accession>
<dbReference type="RefSeq" id="WP_353647765.1">
    <property type="nucleotide sequence ID" value="NZ_CP159218.1"/>
</dbReference>
<gene>
    <name evidence="2" type="ORF">ABLG96_12775</name>
</gene>
<evidence type="ECO:0000259" key="1">
    <source>
        <dbReference type="Pfam" id="PF18299"/>
    </source>
</evidence>